<dbReference type="Proteomes" id="UP001211065">
    <property type="component" value="Unassembled WGS sequence"/>
</dbReference>
<keyword evidence="2" id="KW-1185">Reference proteome</keyword>
<proteinExistence type="predicted"/>
<comment type="caution">
    <text evidence="1">The sequence shown here is derived from an EMBL/GenBank/DDBJ whole genome shotgun (WGS) entry which is preliminary data.</text>
</comment>
<organism evidence="1 2">
    <name type="scientific">Clydaea vesicula</name>
    <dbReference type="NCBI Taxonomy" id="447962"/>
    <lineage>
        <taxon>Eukaryota</taxon>
        <taxon>Fungi</taxon>
        <taxon>Fungi incertae sedis</taxon>
        <taxon>Chytridiomycota</taxon>
        <taxon>Chytridiomycota incertae sedis</taxon>
        <taxon>Chytridiomycetes</taxon>
        <taxon>Lobulomycetales</taxon>
        <taxon>Lobulomycetaceae</taxon>
        <taxon>Clydaea</taxon>
    </lineage>
</organism>
<dbReference type="AlphaFoldDB" id="A0AAD5TTW8"/>
<dbReference type="EMBL" id="JADGJW010001369">
    <property type="protein sequence ID" value="KAJ3203866.1"/>
    <property type="molecule type" value="Genomic_DNA"/>
</dbReference>
<accession>A0AAD5TTW8</accession>
<gene>
    <name evidence="1" type="ORF">HK099_001339</name>
</gene>
<protein>
    <submittedName>
        <fullName evidence="1">Uncharacterized protein</fullName>
    </submittedName>
</protein>
<evidence type="ECO:0000313" key="2">
    <source>
        <dbReference type="Proteomes" id="UP001211065"/>
    </source>
</evidence>
<sequence>MIGIGELRKIKTNELKPNQKFIPFPLTETITKPNSVEELDNAMKKMDSQNGTGFFNWVKNEENIGYICTYKRDIFEENFERDPKQVFIAVRWLVESWSVPSIAEFLLKMFYHWKLESKKFGALVNGICNGFQNEKNSEREPKKPHKQFDKKKILDLLHVLLIGESSKSTSKFLLNFTKSYKIVRGFGKENFESNDDKNSERSPVETESKTKSWDRFEILELVKGLSFSLQWDESFLKLLLIDFVQYSPVKKSIKKQLELIQLIKFKFQQESSLPQYFPEISPLSNDPTKKFNAAKVNKIIERDSIKNNEFRFTYRYKVNFFIQLLDTILIEIECLELSLILEDLQIFKNNFLNKKHFARSFDLECSDVHDSFGQNEYPLKGLINSKEKRTHTQDTTYSKPLTLG</sequence>
<reference evidence="1" key="1">
    <citation type="submission" date="2020-05" db="EMBL/GenBank/DDBJ databases">
        <title>Phylogenomic resolution of chytrid fungi.</title>
        <authorList>
            <person name="Stajich J.E."/>
            <person name="Amses K."/>
            <person name="Simmons R."/>
            <person name="Seto K."/>
            <person name="Myers J."/>
            <person name="Bonds A."/>
            <person name="Quandt C.A."/>
            <person name="Barry K."/>
            <person name="Liu P."/>
            <person name="Grigoriev I."/>
            <person name="Longcore J.E."/>
            <person name="James T.Y."/>
        </authorList>
    </citation>
    <scope>NUCLEOTIDE SEQUENCE</scope>
    <source>
        <strain evidence="1">JEL0476</strain>
    </source>
</reference>
<evidence type="ECO:0000313" key="1">
    <source>
        <dbReference type="EMBL" id="KAJ3203866.1"/>
    </source>
</evidence>
<name>A0AAD5TTW8_9FUNG</name>